<dbReference type="AlphaFoldDB" id="A0AAV1TE28"/>
<accession>A0AAV1TE28</accession>
<gene>
    <name evidence="2" type="ORF">PM001_LOCUS5884</name>
</gene>
<evidence type="ECO:0000313" key="3">
    <source>
        <dbReference type="Proteomes" id="UP001162060"/>
    </source>
</evidence>
<name>A0AAV1TE28_9STRA</name>
<dbReference type="EMBL" id="CAKLBY020000047">
    <property type="protein sequence ID" value="CAK7918882.1"/>
    <property type="molecule type" value="Genomic_DNA"/>
</dbReference>
<organism evidence="2 3">
    <name type="scientific">Peronospora matthiolae</name>
    <dbReference type="NCBI Taxonomy" id="2874970"/>
    <lineage>
        <taxon>Eukaryota</taxon>
        <taxon>Sar</taxon>
        <taxon>Stramenopiles</taxon>
        <taxon>Oomycota</taxon>
        <taxon>Peronosporomycetes</taxon>
        <taxon>Peronosporales</taxon>
        <taxon>Peronosporaceae</taxon>
        <taxon>Peronospora</taxon>
    </lineage>
</organism>
<evidence type="ECO:0008006" key="4">
    <source>
        <dbReference type="Google" id="ProtNLM"/>
    </source>
</evidence>
<keyword evidence="1" id="KW-0732">Signal</keyword>
<reference evidence="2" key="1">
    <citation type="submission" date="2024-01" db="EMBL/GenBank/DDBJ databases">
        <authorList>
            <person name="Webb A."/>
        </authorList>
    </citation>
    <scope>NUCLEOTIDE SEQUENCE</scope>
    <source>
        <strain evidence="2">Pm1</strain>
    </source>
</reference>
<evidence type="ECO:0000313" key="2">
    <source>
        <dbReference type="EMBL" id="CAK7918882.1"/>
    </source>
</evidence>
<feature type="chain" id="PRO_5043673730" description="Reverse transcriptase Ty1/copia-type domain-containing protein" evidence="1">
    <location>
        <begin position="21"/>
        <end position="48"/>
    </location>
</feature>
<evidence type="ECO:0000256" key="1">
    <source>
        <dbReference type="SAM" id="SignalP"/>
    </source>
</evidence>
<dbReference type="Proteomes" id="UP001162060">
    <property type="component" value="Unassembled WGS sequence"/>
</dbReference>
<proteinExistence type="predicted"/>
<feature type="signal peptide" evidence="1">
    <location>
        <begin position="1"/>
        <end position="20"/>
    </location>
</feature>
<sequence length="48" mass="5175">MDMSTVKVLLALAATWGVPAKHGDIPNAYVKADKEPNLEVLLQVPQAM</sequence>
<comment type="caution">
    <text evidence="2">The sequence shown here is derived from an EMBL/GenBank/DDBJ whole genome shotgun (WGS) entry which is preliminary data.</text>
</comment>
<protein>
    <recommendedName>
        <fullName evidence="4">Reverse transcriptase Ty1/copia-type domain-containing protein</fullName>
    </recommendedName>
</protein>